<dbReference type="AlphaFoldDB" id="A0A5U7ALP3"/>
<evidence type="ECO:0000313" key="2">
    <source>
        <dbReference type="EMBL" id="EBR2005123.1"/>
    </source>
</evidence>
<proteinExistence type="predicted"/>
<evidence type="ECO:0008006" key="3">
    <source>
        <dbReference type="Google" id="ProtNLM"/>
    </source>
</evidence>
<accession>A0A5U7ALP3</accession>
<evidence type="ECO:0000256" key="1">
    <source>
        <dbReference type="SAM" id="MobiDB-lite"/>
    </source>
</evidence>
<feature type="region of interest" description="Disordered" evidence="1">
    <location>
        <begin position="170"/>
        <end position="196"/>
    </location>
</feature>
<gene>
    <name evidence="2" type="ORF">B1G63_06650</name>
</gene>
<dbReference type="EMBL" id="AAGRMD010000002">
    <property type="protein sequence ID" value="EBR2005123.1"/>
    <property type="molecule type" value="Genomic_DNA"/>
</dbReference>
<feature type="region of interest" description="Disordered" evidence="1">
    <location>
        <begin position="92"/>
        <end position="137"/>
    </location>
</feature>
<reference evidence="2" key="1">
    <citation type="submission" date="2018-07" db="EMBL/GenBank/DDBJ databases">
        <authorList>
            <consortium name="PulseNet: The National Subtyping Network for Foodborne Disease Surveillance"/>
            <person name="Tarr C.L."/>
            <person name="Trees E."/>
            <person name="Katz L.S."/>
            <person name="Carleton-Romer H.A."/>
            <person name="Stroika S."/>
            <person name="Kucerova Z."/>
            <person name="Roache K.F."/>
            <person name="Sabol A.L."/>
            <person name="Besser J."/>
            <person name="Gerner-Smidt P."/>
        </authorList>
    </citation>
    <scope>NUCLEOTIDE SEQUENCE</scope>
    <source>
        <strain evidence="2">PNUSAS008513</strain>
    </source>
</reference>
<comment type="caution">
    <text evidence="2">The sequence shown here is derived from an EMBL/GenBank/DDBJ whole genome shotgun (WGS) entry which is preliminary data.</text>
</comment>
<name>A0A5U7ALP3_SALER</name>
<sequence>METVTDALKEMGKATAREVAARLGIEVRDALEMLSEQQEAGELEFLNGYWSLSGIAPVTKKTTKTTKRRAQETEPPKETVVKIGEPQYYYRLPGLPDEKLPEAPETTPTSAEGGKPDAVTPAQPEITEKRGKMSVDSVNSVNSVTIPAPRFISAEIRRTKAKLKRLHTLREISRKAHSPGNRKLAQHIHTDRSGSQ</sequence>
<protein>
    <recommendedName>
        <fullName evidence="3">DUF1627 domain-containing protein</fullName>
    </recommendedName>
</protein>
<organism evidence="2">
    <name type="scientific">Salmonella enterica</name>
    <name type="common">Salmonella choleraesuis</name>
    <dbReference type="NCBI Taxonomy" id="28901"/>
    <lineage>
        <taxon>Bacteria</taxon>
        <taxon>Pseudomonadati</taxon>
        <taxon>Pseudomonadota</taxon>
        <taxon>Gammaproteobacteria</taxon>
        <taxon>Enterobacterales</taxon>
        <taxon>Enterobacteriaceae</taxon>
        <taxon>Salmonella</taxon>
    </lineage>
</organism>